<dbReference type="InterPro" id="IPR035979">
    <property type="entry name" value="RBD_domain_sf"/>
</dbReference>
<name>A0ABQ9DUW1_9PASS</name>
<dbReference type="SUPFAM" id="SSF54928">
    <property type="entry name" value="RNA-binding domain, RBD"/>
    <property type="match status" value="1"/>
</dbReference>
<evidence type="ECO:0000313" key="4">
    <source>
        <dbReference type="EMBL" id="KAJ7426282.1"/>
    </source>
</evidence>
<keyword evidence="1 2" id="KW-0694">RNA-binding</keyword>
<dbReference type="InterPro" id="IPR000504">
    <property type="entry name" value="RRM_dom"/>
</dbReference>
<evidence type="ECO:0000313" key="5">
    <source>
        <dbReference type="Proteomes" id="UP001145742"/>
    </source>
</evidence>
<dbReference type="SMART" id="SM00360">
    <property type="entry name" value="RRM"/>
    <property type="match status" value="2"/>
</dbReference>
<evidence type="ECO:0000259" key="3">
    <source>
        <dbReference type="PROSITE" id="PS50102"/>
    </source>
</evidence>
<dbReference type="EMBL" id="WHWB01032256">
    <property type="protein sequence ID" value="KAJ7426282.1"/>
    <property type="molecule type" value="Genomic_DNA"/>
</dbReference>
<dbReference type="Gene3D" id="3.30.70.330">
    <property type="match status" value="2"/>
</dbReference>
<sequence length="297" mass="31583">MRPGIKLFVGNVPEEATAEELSELFAGAAGPVLGIALMKQFAFVHLRDEAAAARAISQLNGHQLHGRRIVVEPSRPRPTNTCKIFVGNVSAACTSGELRSLFQQYGPVVECDVAGSSLAASYGGQAAAAASYKAQASAPLSAAYRAQPSGAMAASYPAQQPSSAALAAAYRAQPGSAYDGPSQLGQPAGSYLGLAQAAAAPPYERTRLSPPRSAAYDDPYKKSSALAKRYSSERHLAELADYRRLADSPLGYRRSPTKSPLDYRRLPDTHAEYARYSGGYNDYLPAARVHSGYQRRL</sequence>
<dbReference type="PANTHER" id="PTHR48025:SF25">
    <property type="entry name" value="RNA-BINDING PROTEIN 14"/>
    <property type="match status" value="1"/>
</dbReference>
<comment type="caution">
    <text evidence="4">The sequence shown here is derived from an EMBL/GenBank/DDBJ whole genome shotgun (WGS) entry which is preliminary data.</text>
</comment>
<dbReference type="Pfam" id="PF00076">
    <property type="entry name" value="RRM_1"/>
    <property type="match status" value="2"/>
</dbReference>
<reference evidence="4" key="1">
    <citation type="submission" date="2019-10" db="EMBL/GenBank/DDBJ databases">
        <authorList>
            <person name="Soares A.E.R."/>
            <person name="Aleixo A."/>
            <person name="Schneider P."/>
            <person name="Miyaki C.Y."/>
            <person name="Schneider M.P."/>
            <person name="Mello C."/>
            <person name="Vasconcelos A.T.R."/>
        </authorList>
    </citation>
    <scope>NUCLEOTIDE SEQUENCE</scope>
    <source>
        <tissue evidence="4">Muscle</tissue>
    </source>
</reference>
<feature type="domain" description="RRM" evidence="3">
    <location>
        <begin position="5"/>
        <end position="76"/>
    </location>
</feature>
<accession>A0ABQ9DUW1</accession>
<gene>
    <name evidence="4" type="ORF">WISP_17392</name>
</gene>
<protein>
    <recommendedName>
        <fullName evidence="3">RRM domain-containing protein</fullName>
    </recommendedName>
</protein>
<dbReference type="Proteomes" id="UP001145742">
    <property type="component" value="Unassembled WGS sequence"/>
</dbReference>
<dbReference type="InterPro" id="IPR050502">
    <property type="entry name" value="Euk_RNA-bind_prot"/>
</dbReference>
<keyword evidence="5" id="KW-1185">Reference proteome</keyword>
<evidence type="ECO:0000256" key="1">
    <source>
        <dbReference type="ARBA" id="ARBA00022884"/>
    </source>
</evidence>
<dbReference type="PROSITE" id="PS50102">
    <property type="entry name" value="RRM"/>
    <property type="match status" value="1"/>
</dbReference>
<dbReference type="PANTHER" id="PTHR48025">
    <property type="entry name" value="OS02G0815200 PROTEIN"/>
    <property type="match status" value="1"/>
</dbReference>
<dbReference type="InterPro" id="IPR012677">
    <property type="entry name" value="Nucleotide-bd_a/b_plait_sf"/>
</dbReference>
<organism evidence="4 5">
    <name type="scientific">Willisornis vidua</name>
    <name type="common">Xingu scale-backed antbird</name>
    <dbReference type="NCBI Taxonomy" id="1566151"/>
    <lineage>
        <taxon>Eukaryota</taxon>
        <taxon>Metazoa</taxon>
        <taxon>Chordata</taxon>
        <taxon>Craniata</taxon>
        <taxon>Vertebrata</taxon>
        <taxon>Euteleostomi</taxon>
        <taxon>Archelosauria</taxon>
        <taxon>Archosauria</taxon>
        <taxon>Dinosauria</taxon>
        <taxon>Saurischia</taxon>
        <taxon>Theropoda</taxon>
        <taxon>Coelurosauria</taxon>
        <taxon>Aves</taxon>
        <taxon>Neognathae</taxon>
        <taxon>Neoaves</taxon>
        <taxon>Telluraves</taxon>
        <taxon>Australaves</taxon>
        <taxon>Passeriformes</taxon>
        <taxon>Thamnophilidae</taxon>
        <taxon>Willisornis</taxon>
    </lineage>
</organism>
<proteinExistence type="predicted"/>
<evidence type="ECO:0000256" key="2">
    <source>
        <dbReference type="PROSITE-ProRule" id="PRU00176"/>
    </source>
</evidence>